<proteinExistence type="predicted"/>
<protein>
    <submittedName>
        <fullName evidence="1">Uncharacterized protein</fullName>
    </submittedName>
</protein>
<gene>
    <name evidence="1" type="ORF">A2226_03730</name>
</gene>
<evidence type="ECO:0000313" key="2">
    <source>
        <dbReference type="Proteomes" id="UP000178936"/>
    </source>
</evidence>
<sequence length="158" mass="18024">MATIATTLYKNLNTKQRAELINLADPLGINDITELKEFGVSRKDNISKFVFTNLDLNSISKNPSLWSSFRDVVDQVYKYSANISRHSEVQVWARDLNNPAPVNVAFVVKDARDTNVLSSLSNILSNEIYNNKIKLNKPDSFFWIAYDTESNKWALAEY</sequence>
<dbReference type="Proteomes" id="UP000178936">
    <property type="component" value="Unassembled WGS sequence"/>
</dbReference>
<accession>A0A1G2Q4I9</accession>
<evidence type="ECO:0000313" key="1">
    <source>
        <dbReference type="EMBL" id="OHA55500.1"/>
    </source>
</evidence>
<organism evidence="1 2">
    <name type="scientific">Candidatus Veblenbacteria bacterium RIFOXYA2_FULL_43_9</name>
    <dbReference type="NCBI Taxonomy" id="1802425"/>
    <lineage>
        <taxon>Bacteria</taxon>
        <taxon>Candidatus Vebleniibacteriota</taxon>
    </lineage>
</organism>
<comment type="caution">
    <text evidence="1">The sequence shown here is derived from an EMBL/GenBank/DDBJ whole genome shotgun (WGS) entry which is preliminary data.</text>
</comment>
<dbReference type="AlphaFoldDB" id="A0A1G2Q4I9"/>
<dbReference type="EMBL" id="MHTB01000012">
    <property type="protein sequence ID" value="OHA55500.1"/>
    <property type="molecule type" value="Genomic_DNA"/>
</dbReference>
<name>A0A1G2Q4I9_9BACT</name>
<reference evidence="1 2" key="1">
    <citation type="journal article" date="2016" name="Nat. Commun.">
        <title>Thousands of microbial genomes shed light on interconnected biogeochemical processes in an aquifer system.</title>
        <authorList>
            <person name="Anantharaman K."/>
            <person name="Brown C.T."/>
            <person name="Hug L.A."/>
            <person name="Sharon I."/>
            <person name="Castelle C.J."/>
            <person name="Probst A.J."/>
            <person name="Thomas B.C."/>
            <person name="Singh A."/>
            <person name="Wilkins M.J."/>
            <person name="Karaoz U."/>
            <person name="Brodie E.L."/>
            <person name="Williams K.H."/>
            <person name="Hubbard S.S."/>
            <person name="Banfield J.F."/>
        </authorList>
    </citation>
    <scope>NUCLEOTIDE SEQUENCE [LARGE SCALE GENOMIC DNA]</scope>
</reference>